<comment type="caution">
    <text evidence="1">The sequence shown here is derived from an EMBL/GenBank/DDBJ whole genome shotgun (WGS) entry which is preliminary data.</text>
</comment>
<reference evidence="1" key="1">
    <citation type="submission" date="2021-09" db="EMBL/GenBank/DDBJ databases">
        <title>Genomic analysis of Ralstonia spp.</title>
        <authorList>
            <person name="Aburjaile F."/>
            <person name="Ariute J.C."/>
            <person name="Pais A.K.L."/>
            <person name="Albuquerque G.M.R."/>
            <person name="Silva A.M.F."/>
            <person name="Brenig B."/>
            <person name="Azevedo V."/>
            <person name="Matiuzzi M."/>
            <person name="Ramos R."/>
            <person name="Goes-Neto A."/>
            <person name="Soares S."/>
            <person name="Iseppon A.M.B."/>
            <person name="Souza E."/>
            <person name="Gama M."/>
        </authorList>
    </citation>
    <scope>NUCLEOTIDE SEQUENCE</scope>
    <source>
        <strain evidence="1">CCRMRs91</strain>
    </source>
</reference>
<organism evidence="1 2">
    <name type="scientific">Ralstonia solanacearum</name>
    <name type="common">Pseudomonas solanacearum</name>
    <dbReference type="NCBI Taxonomy" id="305"/>
    <lineage>
        <taxon>Bacteria</taxon>
        <taxon>Pseudomonadati</taxon>
        <taxon>Pseudomonadota</taxon>
        <taxon>Betaproteobacteria</taxon>
        <taxon>Burkholderiales</taxon>
        <taxon>Burkholderiaceae</taxon>
        <taxon>Ralstonia</taxon>
        <taxon>Ralstonia solanacearum species complex</taxon>
    </lineage>
</organism>
<name>A0AAW5ZVC4_RALSL</name>
<dbReference type="Proteomes" id="UP001144050">
    <property type="component" value="Unassembled WGS sequence"/>
</dbReference>
<evidence type="ECO:0000313" key="1">
    <source>
        <dbReference type="EMBL" id="MDB0574012.1"/>
    </source>
</evidence>
<sequence length="263" mass="27750">MGQHDLSVIVDGSGVAQNRQTGVAAQSDRTQSVVTTARVDPMHQGTTSAIPDVSGVRAILTCASKRIQYVPIPALPASGYTDGTIDASTHVAKAELKAWPNTATEVNKLLTNISTNVADSTVDVSGNVGGLFSGSHSTRQYVIDFMKWRAEPLVTTNNESLGWARVGAGMRVVVDLVKDDGSMAGGLFGLAASAKADRVRGSISAELIGVDAPEFTQAMPFTVDLSEGNIQKVIEALAVVKTKLYDKETVLKPNLIARIECQP</sequence>
<dbReference type="RefSeq" id="WP_155739140.1">
    <property type="nucleotide sequence ID" value="NZ_JAIVEY010000007.1"/>
</dbReference>
<accession>A0AAW5ZVC4</accession>
<protein>
    <submittedName>
        <fullName evidence="1">Uncharacterized protein</fullName>
    </submittedName>
</protein>
<gene>
    <name evidence="1" type="ORF">LBW59_25115</name>
</gene>
<dbReference type="EMBL" id="JAIVFG010000096">
    <property type="protein sequence ID" value="MDB0574012.1"/>
    <property type="molecule type" value="Genomic_DNA"/>
</dbReference>
<proteinExistence type="predicted"/>
<evidence type="ECO:0000313" key="2">
    <source>
        <dbReference type="Proteomes" id="UP001144050"/>
    </source>
</evidence>
<dbReference type="AlphaFoldDB" id="A0AAW5ZVC4"/>